<organism evidence="4 5">
    <name type="scientific">Mixia osmundae (strain CBS 9802 / IAM 14324 / JCM 22182 / KY 12970)</name>
    <dbReference type="NCBI Taxonomy" id="764103"/>
    <lineage>
        <taxon>Eukaryota</taxon>
        <taxon>Fungi</taxon>
        <taxon>Dikarya</taxon>
        <taxon>Basidiomycota</taxon>
        <taxon>Pucciniomycotina</taxon>
        <taxon>Mixiomycetes</taxon>
        <taxon>Mixiales</taxon>
        <taxon>Mixiaceae</taxon>
        <taxon>Mixia</taxon>
    </lineage>
</organism>
<dbReference type="SUPFAM" id="SSF56815">
    <property type="entry name" value="Sec1/munc18-like (SM) proteins"/>
    <property type="match status" value="1"/>
</dbReference>
<dbReference type="eggNOG" id="KOG1300">
    <property type="taxonomic scope" value="Eukaryota"/>
</dbReference>
<comment type="caution">
    <text evidence="4">The sequence shown here is derived from an EMBL/GenBank/DDBJ whole genome shotgun (WGS) entry which is preliminary data.</text>
</comment>
<feature type="region of interest" description="Disordered" evidence="3">
    <location>
        <begin position="1114"/>
        <end position="1172"/>
    </location>
</feature>
<evidence type="ECO:0000256" key="1">
    <source>
        <dbReference type="ARBA" id="ARBA00009884"/>
    </source>
</evidence>
<sequence length="1289" mass="142918">MSGFSVIELVRSRYLESIRSVKPANRWKIVVLDNHVTAHLNTVLKTYDVLEENVQQIENINDTARSKSPSLEALYILAPTRDNVELVLRDFAPVRPAMPSVPSSRSKGKQVPPPQPTGQDTVPRYRAVHLFFIETLDDALLAKLDAGLPQSYLLNVQEIYINFWPVEAQIFTTSRRNRDSLRILYAPPGPGRQGQDEAAAVWNNELERTCRGIVNCLTTLGEYPEIRYFDPPSSYLAQPIGAAAVVGEPVSKRLAMKVQKAMDAYCRDNADFPPAPDPPRPRGILFVTDRSMDLASPFLHEFTYQAMCNDLLKIEDGTHYVHTFTNAQGQREDKATVLSDEDKIWTDVRHMHMKDALDKLIAAFKQYQGQQSGLYGETQTSLNDLRDMLASLPGMKDAKEKLSLHLDMAEKCMGLFEQKKLPLTASVEQCCATGMTPDGKTPKTLVEEMVPLLDDRSVSNLDKVRIIALYILHRDGVPEEDRKRLYQHARLALHEMDSVDNLRHLGQEVSKDTSKRKKPLFKQTSPEDAYDISRYQPAVRYMLEEHFANRLDRTTFPYTQNPPTTTTQGAKDVRPGAVAAPASLRSTRPRWTDRKGKPANAPRQRAIVFVAGGATYAEVRTVYQLSQLLSKDILLGSSHISTPEAFVTEMRKIDSFPYPQRPEQEMRPQIPAPSPKRPPQDPRRMERPPEPMASNGYSAPAPRQAPAPPQMRQPSSAAQQPPNGFYDSSRSSVLSLQSGASGQSTGRIGESKDDKKARKELDKLAKAATNGRARPRRSSGRSASLKQGSAGLLSPKETTEAVRLRSLYRSAAQAFVLKDHAVTLDALTEAYVILDDASASPVGSQDWTAAHRRKFEILRITFLATLLADVLNSDASLPGSVSAHAWIKPLYALVTAKGKTAVRTTPDKNEQADKIVYALYSHALATFSPSHTRDTLDTSMPIATADVGAVPPSVIVATSLGALKLNAPLAARNIIEAWLGSLTPALEAQLERTNLQVEADHESLQTSVLSPSSSMTLPASASQSSLSASISIDEDARASLVSFERILEVFSLAVLPRLNQWDEAEEFVRLAARANGGLLRQAKVDTLLDELQSLRSNKAAEWEDQRRRELQLAEEARQRRRDEEQAAEKQRAAAARKTEKQARKNDKRAESSSQSDPSKPSEPPLEEEGQPVATGFTSMRNRLSGFMRQSNQQEAAVQTGTLRYFLQHYLGAFAMNDPLRILSATLFLFSVAAWLRRRMTPGFASRQSSSLAASRARNMLTDTRQSSIFAVAARKLIDTVKMGTSVSTL</sequence>
<dbReference type="InterPro" id="IPR043154">
    <property type="entry name" value="Sec-1-like_dom1"/>
</dbReference>
<evidence type="ECO:0000256" key="3">
    <source>
        <dbReference type="SAM" id="MobiDB-lite"/>
    </source>
</evidence>
<dbReference type="InParanoid" id="G7DXA5"/>
<dbReference type="OrthoDB" id="2228at2759"/>
<feature type="compositionally biased region" description="Basic and acidic residues" evidence="3">
    <location>
        <begin position="1114"/>
        <end position="1150"/>
    </location>
</feature>
<dbReference type="Gene3D" id="3.40.50.1910">
    <property type="match status" value="1"/>
</dbReference>
<protein>
    <recommendedName>
        <fullName evidence="6">Sec1-like protein</fullName>
    </recommendedName>
</protein>
<reference evidence="4 5" key="2">
    <citation type="journal article" date="2012" name="Open Biol.">
        <title>Characteristics of nucleosomes and linker DNA regions on the genome of the basidiomycete Mixia osmundae revealed by mono- and dinucleosome mapping.</title>
        <authorList>
            <person name="Nishida H."/>
            <person name="Kondo S."/>
            <person name="Matsumoto T."/>
            <person name="Suzuki Y."/>
            <person name="Yoshikawa H."/>
            <person name="Taylor T.D."/>
            <person name="Sugiyama J."/>
        </authorList>
    </citation>
    <scope>NUCLEOTIDE SEQUENCE [LARGE SCALE GENOMIC DNA]</scope>
    <source>
        <strain evidence="5">CBS 9802 / IAM 14324 / JCM 22182 / KY 12970</strain>
    </source>
</reference>
<dbReference type="EMBL" id="BABT02000061">
    <property type="protein sequence ID" value="GAA95215.1"/>
    <property type="molecule type" value="Genomic_DNA"/>
</dbReference>
<evidence type="ECO:0000313" key="4">
    <source>
        <dbReference type="EMBL" id="GAA95215.1"/>
    </source>
</evidence>
<dbReference type="HOGENOM" id="CLU_262400_0_0_1"/>
<dbReference type="PANTHER" id="PTHR11679">
    <property type="entry name" value="VESICLE PROTEIN SORTING-ASSOCIATED"/>
    <property type="match status" value="1"/>
</dbReference>
<gene>
    <name evidence="4" type="primary">Mo01871</name>
    <name evidence="4" type="ORF">E5Q_01871</name>
</gene>
<dbReference type="Gene3D" id="1.25.40.60">
    <property type="match status" value="1"/>
</dbReference>
<dbReference type="Proteomes" id="UP000009131">
    <property type="component" value="Unassembled WGS sequence"/>
</dbReference>
<dbReference type="GO" id="GO:0016192">
    <property type="term" value="P:vesicle-mediated transport"/>
    <property type="evidence" value="ECO:0007669"/>
    <property type="project" value="InterPro"/>
</dbReference>
<dbReference type="Gene3D" id="3.90.830.10">
    <property type="entry name" value="Syntaxin Binding Protein 1, Chain A, domain 2"/>
    <property type="match status" value="1"/>
</dbReference>
<dbReference type="InterPro" id="IPR043127">
    <property type="entry name" value="Sec-1-like_dom3a"/>
</dbReference>
<dbReference type="Pfam" id="PF00995">
    <property type="entry name" value="Sec1"/>
    <property type="match status" value="1"/>
</dbReference>
<evidence type="ECO:0000313" key="5">
    <source>
        <dbReference type="Proteomes" id="UP000009131"/>
    </source>
</evidence>
<dbReference type="STRING" id="764103.G7DXA5"/>
<dbReference type="RefSeq" id="XP_014569913.1">
    <property type="nucleotide sequence ID" value="XM_014714427.1"/>
</dbReference>
<feature type="coiled-coil region" evidence="2">
    <location>
        <begin position="40"/>
        <end position="67"/>
    </location>
</feature>
<dbReference type="InterPro" id="IPR027482">
    <property type="entry name" value="Sec1-like_dom2"/>
</dbReference>
<comment type="similarity">
    <text evidence="1">Belongs to the STXBP/unc-18/SEC1 family.</text>
</comment>
<feature type="compositionally biased region" description="Basic and acidic residues" evidence="3">
    <location>
        <begin position="749"/>
        <end position="765"/>
    </location>
</feature>
<evidence type="ECO:0000256" key="2">
    <source>
        <dbReference type="SAM" id="Coils"/>
    </source>
</evidence>
<proteinExistence type="inferred from homology"/>
<dbReference type="FunCoup" id="G7DXA5">
    <property type="interactions" value="230"/>
</dbReference>
<dbReference type="InterPro" id="IPR036045">
    <property type="entry name" value="Sec1-like_sf"/>
</dbReference>
<feature type="compositionally biased region" description="Low complexity" evidence="3">
    <location>
        <begin position="712"/>
        <end position="744"/>
    </location>
</feature>
<keyword evidence="5" id="KW-1185">Reference proteome</keyword>
<evidence type="ECO:0008006" key="6">
    <source>
        <dbReference type="Google" id="ProtNLM"/>
    </source>
</evidence>
<feature type="region of interest" description="Disordered" evidence="3">
    <location>
        <begin position="97"/>
        <end position="120"/>
    </location>
</feature>
<reference evidence="4 5" key="1">
    <citation type="journal article" date="2011" name="J. Gen. Appl. Microbiol.">
        <title>Draft genome sequencing of the enigmatic basidiomycete Mixia osmundae.</title>
        <authorList>
            <person name="Nishida H."/>
            <person name="Nagatsuka Y."/>
            <person name="Sugiyama J."/>
        </authorList>
    </citation>
    <scope>NUCLEOTIDE SEQUENCE [LARGE SCALE GENOMIC DNA]</scope>
    <source>
        <strain evidence="5">CBS 9802 / IAM 14324 / JCM 22182 / KY 12970</strain>
    </source>
</reference>
<accession>G7DXA5</accession>
<dbReference type="Gene3D" id="3.40.50.2060">
    <property type="match status" value="1"/>
</dbReference>
<feature type="compositionally biased region" description="Basic and acidic residues" evidence="3">
    <location>
        <begin position="678"/>
        <end position="689"/>
    </location>
</feature>
<keyword evidence="2" id="KW-0175">Coiled coil</keyword>
<dbReference type="InterPro" id="IPR001619">
    <property type="entry name" value="Sec1-like"/>
</dbReference>
<name>G7DXA5_MIXOS</name>
<feature type="region of interest" description="Disordered" evidence="3">
    <location>
        <begin position="658"/>
        <end position="794"/>
    </location>
</feature>